<dbReference type="Pfam" id="PF13503">
    <property type="entry name" value="DUF4123"/>
    <property type="match status" value="1"/>
</dbReference>
<dbReference type="EMBL" id="UOFF01000197">
    <property type="protein sequence ID" value="VAW56226.1"/>
    <property type="molecule type" value="Genomic_DNA"/>
</dbReference>
<name>A0A3B0XHZ3_9ZZZZ</name>
<feature type="domain" description="DUF4123" evidence="1">
    <location>
        <begin position="31"/>
        <end position="150"/>
    </location>
</feature>
<evidence type="ECO:0000313" key="2">
    <source>
        <dbReference type="EMBL" id="VAW56226.1"/>
    </source>
</evidence>
<proteinExistence type="predicted"/>
<protein>
    <recommendedName>
        <fullName evidence="1">DUF4123 domain-containing protein</fullName>
    </recommendedName>
</protein>
<dbReference type="InterPro" id="IPR025391">
    <property type="entry name" value="DUF4123"/>
</dbReference>
<dbReference type="AlphaFoldDB" id="A0A3B0XHZ3"/>
<accession>A0A3B0XHZ3</accession>
<reference evidence="2" key="1">
    <citation type="submission" date="2018-06" db="EMBL/GenBank/DDBJ databases">
        <authorList>
            <person name="Zhirakovskaya E."/>
        </authorList>
    </citation>
    <scope>NUCLEOTIDE SEQUENCE</scope>
</reference>
<gene>
    <name evidence="2" type="ORF">MNBD_GAMMA07-1401</name>
</gene>
<evidence type="ECO:0000259" key="1">
    <source>
        <dbReference type="Pfam" id="PF13503"/>
    </source>
</evidence>
<organism evidence="2">
    <name type="scientific">hydrothermal vent metagenome</name>
    <dbReference type="NCBI Taxonomy" id="652676"/>
    <lineage>
        <taxon>unclassified sequences</taxon>
        <taxon>metagenomes</taxon>
        <taxon>ecological metagenomes</taxon>
    </lineage>
</organism>
<sequence length="448" mass="51733">MNNSIQIDLQQTEQLIDQLWQPHVQKGEPIVYAILDGARNKKIHPMLAASKMKLSCLYDGKLNYDLTLAAPYLVRLEKDADFTRDLIQQAWGNSWGIFAITYKPATLIGVRRNCKKVAFVRNEETKRKLLFRYYDPHVLRTYLPQCSPEEALKFFGPVTEFLVEAEYEESNLSDFHRYCQTETGVVDLNVTIAESTQITVNPRQEIKGLLTISSLQMSEFEKVKLVAFFKQMRKTLNANFFDDFIEKGNEQQQLKWVEENGLTAISLGFRNEAEICRYLNVAILQGDDFIDEAWAKEILASHYQATTKAMQLEAASIEQLKLQKEVIQDEIDLNKEALLSVFYETHKLKTKQIGEGLFNLSFAHDAELKDWLYRVGKQCISHELYDDIEMDLWLDLSLHHGEHFSQQHWAKSILEKTLAAEQKLEQLLENEPASPMSNADLTLIVTRN</sequence>